<dbReference type="EMBL" id="LT598480">
    <property type="protein sequence ID" value="SCV02998.1"/>
    <property type="molecule type" value="Genomic_DNA"/>
</dbReference>
<reference evidence="11" key="1">
    <citation type="submission" date="2016-03" db="EMBL/GenBank/DDBJ databases">
        <authorList>
            <person name="Devillers Hugo."/>
        </authorList>
    </citation>
    <scope>NUCLEOTIDE SEQUENCE [LARGE SCALE GENOMIC DNA]</scope>
</reference>
<keyword evidence="6" id="KW-0963">Cytoplasm</keyword>
<comment type="pathway">
    <text evidence="3">tRNA modification; 5-methoxycarbonylmethyl-2-thiouridine-tRNA biosynthesis.</text>
</comment>
<evidence type="ECO:0000313" key="10">
    <source>
        <dbReference type="EMBL" id="SCV02998.1"/>
    </source>
</evidence>
<evidence type="ECO:0000256" key="4">
    <source>
        <dbReference type="ARBA" id="ARBA00007573"/>
    </source>
</evidence>
<dbReference type="PANTHER" id="PTHR12896:SF1">
    <property type="entry name" value="ELONGATOR COMPLEX PROTEIN 4"/>
    <property type="match status" value="1"/>
</dbReference>
<evidence type="ECO:0000313" key="11">
    <source>
        <dbReference type="Proteomes" id="UP000191144"/>
    </source>
</evidence>
<dbReference type="GO" id="GO:0008023">
    <property type="term" value="C:transcription elongation factor complex"/>
    <property type="evidence" value="ECO:0007669"/>
    <property type="project" value="TreeGrafter"/>
</dbReference>
<evidence type="ECO:0000256" key="9">
    <source>
        <dbReference type="SAM" id="MobiDB-lite"/>
    </source>
</evidence>
<evidence type="ECO:0000256" key="6">
    <source>
        <dbReference type="ARBA" id="ARBA00022490"/>
    </source>
</evidence>
<dbReference type="GO" id="GO:0005737">
    <property type="term" value="C:cytoplasm"/>
    <property type="evidence" value="ECO:0007669"/>
    <property type="project" value="UniProtKB-SubCell"/>
</dbReference>
<comment type="similarity">
    <text evidence="4">Belongs to the ELP4 family.</text>
</comment>
<dbReference type="AlphaFoldDB" id="A0A1G4KF54"/>
<dbReference type="InterPro" id="IPR027417">
    <property type="entry name" value="P-loop_NTPase"/>
</dbReference>
<keyword evidence="8" id="KW-0539">Nucleus</keyword>
<dbReference type="GO" id="GO:0033588">
    <property type="term" value="C:elongator holoenzyme complex"/>
    <property type="evidence" value="ECO:0007669"/>
    <property type="project" value="InterPro"/>
</dbReference>
<evidence type="ECO:0000256" key="3">
    <source>
        <dbReference type="ARBA" id="ARBA00005043"/>
    </source>
</evidence>
<dbReference type="GO" id="GO:0002098">
    <property type="term" value="P:tRNA wobble uridine modification"/>
    <property type="evidence" value="ECO:0007669"/>
    <property type="project" value="InterPro"/>
</dbReference>
<evidence type="ECO:0000256" key="8">
    <source>
        <dbReference type="ARBA" id="ARBA00023242"/>
    </source>
</evidence>
<gene>
    <name evidence="10" type="ORF">LAME_0H06898G</name>
</gene>
<accession>A0A1G4KF54</accession>
<dbReference type="Gene3D" id="3.40.50.300">
    <property type="entry name" value="P-loop containing nucleotide triphosphate hydrolases"/>
    <property type="match status" value="1"/>
</dbReference>
<dbReference type="CDD" id="cd19494">
    <property type="entry name" value="Elp4"/>
    <property type="match status" value="1"/>
</dbReference>
<dbReference type="UniPathway" id="UPA00988"/>
<feature type="compositionally biased region" description="Polar residues" evidence="9">
    <location>
        <begin position="54"/>
        <end position="64"/>
    </location>
</feature>
<evidence type="ECO:0000256" key="5">
    <source>
        <dbReference type="ARBA" id="ARBA00020265"/>
    </source>
</evidence>
<proteinExistence type="inferred from homology"/>
<dbReference type="Pfam" id="PF05625">
    <property type="entry name" value="PAXNEB"/>
    <property type="match status" value="1"/>
</dbReference>
<evidence type="ECO:0000256" key="1">
    <source>
        <dbReference type="ARBA" id="ARBA00004123"/>
    </source>
</evidence>
<dbReference type="OrthoDB" id="289162at2759"/>
<name>A0A1G4KF54_9SACH</name>
<sequence>MSFRKRGDVLGAPGARRLPVGGQIPGRSLGPQRTPVTSNDAQLADRVGKLSMRDVSNSKTTGQIDSAHPGIRPSPATSQPSTATGCQDLDKLLGHMGLPLGQTLLVQEQSATDFASVLVKNFAAQGIVHNRKGGPSSLAAGNTHLVVLTMNPFFAKELPGVYQGSKKEAKRFKVSSAESEVTVQNMLESGAAVSKPSAAPGKDLKIAWRYGLKDNLQKGALARNGDVELETYPEYSHTFDITSRLVPAPTSAEITLISPVQPLSAVLTQLQAVFQKHQKKLIRILLPQFLHPVMYPPKYSKLAELLPLLHGIRSVVKQNAGRAVLLASISSDLYAHNGNQVLTMIENLFDSVIDLEPFPQEMSQFLERVYKSQPNKIQHGLVHVLKLPLLSDRGEMHVQRSEYAFKNGRKKFEIEAWGIPVDDSEVQDSKNMAEKPTEDHNHTKVALEF</sequence>
<keyword evidence="11" id="KW-1185">Reference proteome</keyword>
<dbReference type="PANTHER" id="PTHR12896">
    <property type="entry name" value="PAX6 NEIGHBOR PROTEIN PAXNEB"/>
    <property type="match status" value="1"/>
</dbReference>
<protein>
    <recommendedName>
        <fullName evidence="5">Elongator complex protein 4</fullName>
    </recommendedName>
</protein>
<dbReference type="InterPro" id="IPR008728">
    <property type="entry name" value="Elongator_complex_protein_4"/>
</dbReference>
<keyword evidence="7" id="KW-0819">tRNA processing</keyword>
<organism evidence="10 11">
    <name type="scientific">Lachancea meyersii CBS 8951</name>
    <dbReference type="NCBI Taxonomy" id="1266667"/>
    <lineage>
        <taxon>Eukaryota</taxon>
        <taxon>Fungi</taxon>
        <taxon>Dikarya</taxon>
        <taxon>Ascomycota</taxon>
        <taxon>Saccharomycotina</taxon>
        <taxon>Saccharomycetes</taxon>
        <taxon>Saccharomycetales</taxon>
        <taxon>Saccharomycetaceae</taxon>
        <taxon>Lachancea</taxon>
    </lineage>
</organism>
<evidence type="ECO:0000256" key="2">
    <source>
        <dbReference type="ARBA" id="ARBA00004496"/>
    </source>
</evidence>
<dbReference type="Proteomes" id="UP000191144">
    <property type="component" value="Chromosome H"/>
</dbReference>
<comment type="subcellular location">
    <subcellularLocation>
        <location evidence="2">Cytoplasm</location>
    </subcellularLocation>
    <subcellularLocation>
        <location evidence="1">Nucleus</location>
    </subcellularLocation>
</comment>
<feature type="region of interest" description="Disordered" evidence="9">
    <location>
        <begin position="1"/>
        <end position="83"/>
    </location>
</feature>
<evidence type="ECO:0000256" key="7">
    <source>
        <dbReference type="ARBA" id="ARBA00022694"/>
    </source>
</evidence>